<dbReference type="PANTHER" id="PTHR47331:SF5">
    <property type="entry name" value="RIBONUCLEASE H"/>
    <property type="match status" value="1"/>
</dbReference>
<dbReference type="Pfam" id="PF05380">
    <property type="entry name" value="Peptidase_A17"/>
    <property type="match status" value="1"/>
</dbReference>
<sequence length="399" mass="44839">ASSSKKTKRLTQTVKLPKSAIKKFGGNHAEYQAFWDSFDAAIHSNETLSDMEKLNYLRFHLPQDVTQNATQGNAIEQPNVTQPCPGATATLHVGGKNSVLLQTATANVSNPRSEKTVQARLVFDSGSQRCYIANGLRSSLELPSLRYENLVIKTFGAGSDQPKRCDVVQLCVSKAKIEFAQASYEHLPSLELADSSTGGDGMPIDILIRSDFYWQFMTGEIRFGMCGGPVAINTHLGWVLSGPVYESRQMLVESSNHLSHTHVLRLDTEQKEENCPLKQELSSELEEDEETYASATLGSNHEVNEEQEHKVLGVTWNHDTDELRIDLGDIVKFSEILSVTKRSVLKVTARVYDPLGWISPILIEMKLLFQKLCQSKEDWDEELSPDMRERYDKWMSELR</sequence>
<dbReference type="Proteomes" id="UP001249851">
    <property type="component" value="Unassembled WGS sequence"/>
</dbReference>
<organism evidence="1 2">
    <name type="scientific">Acropora cervicornis</name>
    <name type="common">Staghorn coral</name>
    <dbReference type="NCBI Taxonomy" id="6130"/>
    <lineage>
        <taxon>Eukaryota</taxon>
        <taxon>Metazoa</taxon>
        <taxon>Cnidaria</taxon>
        <taxon>Anthozoa</taxon>
        <taxon>Hexacorallia</taxon>
        <taxon>Scleractinia</taxon>
        <taxon>Astrocoeniina</taxon>
        <taxon>Acroporidae</taxon>
        <taxon>Acropora</taxon>
    </lineage>
</organism>
<evidence type="ECO:0008006" key="3">
    <source>
        <dbReference type="Google" id="ProtNLM"/>
    </source>
</evidence>
<accession>A0AAD9QDE9</accession>
<gene>
    <name evidence="1" type="ORF">P5673_019052</name>
</gene>
<comment type="caution">
    <text evidence="1">The sequence shown here is derived from an EMBL/GenBank/DDBJ whole genome shotgun (WGS) entry which is preliminary data.</text>
</comment>
<name>A0AAD9QDE9_ACRCE</name>
<keyword evidence="2" id="KW-1185">Reference proteome</keyword>
<protein>
    <recommendedName>
        <fullName evidence="3">Peptidase aspartic putative domain-containing protein</fullName>
    </recommendedName>
</protein>
<dbReference type="Pfam" id="PF03564">
    <property type="entry name" value="DUF1759"/>
    <property type="match status" value="1"/>
</dbReference>
<reference evidence="1" key="1">
    <citation type="journal article" date="2023" name="G3 (Bethesda)">
        <title>Whole genome assembly and annotation of the endangered Caribbean coral Acropora cervicornis.</title>
        <authorList>
            <person name="Selwyn J.D."/>
            <person name="Vollmer S.V."/>
        </authorList>
    </citation>
    <scope>NUCLEOTIDE SEQUENCE</scope>
    <source>
        <strain evidence="1">K2</strain>
    </source>
</reference>
<reference evidence="1" key="2">
    <citation type="journal article" date="2023" name="Science">
        <title>Genomic signatures of disease resistance in endangered staghorn corals.</title>
        <authorList>
            <person name="Vollmer S.V."/>
            <person name="Selwyn J.D."/>
            <person name="Despard B.A."/>
            <person name="Roesel C.L."/>
        </authorList>
    </citation>
    <scope>NUCLEOTIDE SEQUENCE</scope>
    <source>
        <strain evidence="1">K2</strain>
    </source>
</reference>
<feature type="non-terminal residue" evidence="1">
    <location>
        <position position="399"/>
    </location>
</feature>
<dbReference type="PANTHER" id="PTHR47331">
    <property type="entry name" value="PHD-TYPE DOMAIN-CONTAINING PROTEIN"/>
    <property type="match status" value="1"/>
</dbReference>
<proteinExistence type="predicted"/>
<dbReference type="EMBL" id="JARQWQ010000043">
    <property type="protein sequence ID" value="KAK2558835.1"/>
    <property type="molecule type" value="Genomic_DNA"/>
</dbReference>
<evidence type="ECO:0000313" key="2">
    <source>
        <dbReference type="Proteomes" id="UP001249851"/>
    </source>
</evidence>
<dbReference type="InterPro" id="IPR005312">
    <property type="entry name" value="DUF1759"/>
</dbReference>
<dbReference type="InterPro" id="IPR008042">
    <property type="entry name" value="Retrotrans_Pao"/>
</dbReference>
<dbReference type="AlphaFoldDB" id="A0AAD9QDE9"/>
<feature type="non-terminal residue" evidence="1">
    <location>
        <position position="1"/>
    </location>
</feature>
<evidence type="ECO:0000313" key="1">
    <source>
        <dbReference type="EMBL" id="KAK2558835.1"/>
    </source>
</evidence>